<comment type="similarity">
    <text evidence="1">Belongs to the TRAFAC class OBG-HflX-like GTPase superfamily. OBG GTPase family.</text>
</comment>
<dbReference type="PANTHER" id="PTHR11702:SF31">
    <property type="entry name" value="MITOCHONDRIAL RIBOSOME-ASSOCIATED GTPASE 2"/>
    <property type="match status" value="1"/>
</dbReference>
<dbReference type="PROSITE" id="PS51710">
    <property type="entry name" value="G_OBG"/>
    <property type="match status" value="1"/>
</dbReference>
<dbReference type="InterPro" id="IPR006074">
    <property type="entry name" value="GTP1-OBG_CS"/>
</dbReference>
<keyword evidence="2" id="KW-0547">Nucleotide-binding</keyword>
<dbReference type="AlphaFoldDB" id="A0A7K4MQJ3"/>
<dbReference type="Gene3D" id="3.40.50.300">
    <property type="entry name" value="P-loop containing nucleotide triphosphate hydrolases"/>
    <property type="match status" value="1"/>
</dbReference>
<feature type="domain" description="OBG-type G" evidence="4">
    <location>
        <begin position="160"/>
        <end position="324"/>
    </location>
</feature>
<dbReference type="GO" id="GO:0005525">
    <property type="term" value="F:GTP binding"/>
    <property type="evidence" value="ECO:0007669"/>
    <property type="project" value="UniProtKB-KW"/>
</dbReference>
<dbReference type="Gene3D" id="2.70.210.12">
    <property type="entry name" value="GTP1/OBG domain"/>
    <property type="match status" value="1"/>
</dbReference>
<dbReference type="InterPro" id="IPR006169">
    <property type="entry name" value="GTP1_OBG_dom"/>
</dbReference>
<dbReference type="NCBIfam" id="NF008956">
    <property type="entry name" value="PRK12299.1"/>
    <property type="match status" value="1"/>
</dbReference>
<dbReference type="HAMAP" id="MF_01454">
    <property type="entry name" value="GTPase_Obg"/>
    <property type="match status" value="1"/>
</dbReference>
<evidence type="ECO:0000256" key="2">
    <source>
        <dbReference type="ARBA" id="ARBA00022741"/>
    </source>
</evidence>
<dbReference type="FunFam" id="2.70.210.12:FF:000001">
    <property type="entry name" value="GTPase Obg"/>
    <property type="match status" value="1"/>
</dbReference>
<evidence type="ECO:0000313" key="6">
    <source>
        <dbReference type="EMBL" id="NWJ43156.1"/>
    </source>
</evidence>
<dbReference type="InterPro" id="IPR036726">
    <property type="entry name" value="GTP1_OBG_dom_sf"/>
</dbReference>
<keyword evidence="3" id="KW-0342">GTP-binding</keyword>
<comment type="caution">
    <text evidence="6">The sequence shown here is derived from an EMBL/GenBank/DDBJ whole genome shotgun (WGS) entry which is preliminary data.</text>
</comment>
<dbReference type="Pfam" id="PF01018">
    <property type="entry name" value="GTP1_OBG"/>
    <property type="match status" value="1"/>
</dbReference>
<dbReference type="SUPFAM" id="SSF82051">
    <property type="entry name" value="Obg GTP-binding protein N-terminal domain"/>
    <property type="match status" value="1"/>
</dbReference>
<protein>
    <submittedName>
        <fullName evidence="6">GTPase ObgE</fullName>
    </submittedName>
</protein>
<accession>A0A7K4MQJ3</accession>
<dbReference type="NCBIfam" id="NF008955">
    <property type="entry name" value="PRK12297.1"/>
    <property type="match status" value="1"/>
</dbReference>
<evidence type="ECO:0000259" key="4">
    <source>
        <dbReference type="PROSITE" id="PS51710"/>
    </source>
</evidence>
<evidence type="ECO:0000259" key="5">
    <source>
        <dbReference type="PROSITE" id="PS51883"/>
    </source>
</evidence>
<dbReference type="CDD" id="cd01898">
    <property type="entry name" value="Obg"/>
    <property type="match status" value="1"/>
</dbReference>
<evidence type="ECO:0000313" key="7">
    <source>
        <dbReference type="Proteomes" id="UP000523105"/>
    </source>
</evidence>
<dbReference type="Proteomes" id="UP000523105">
    <property type="component" value="Unassembled WGS sequence"/>
</dbReference>
<reference evidence="6 7" key="1">
    <citation type="journal article" date="2019" name="Environ. Microbiol.">
        <title>Genomics insights into ecotype formation of ammonia-oxidizing archaea in the deep ocean.</title>
        <authorList>
            <person name="Wang Y."/>
            <person name="Huang J.M."/>
            <person name="Cui G.J."/>
            <person name="Nunoura T."/>
            <person name="Takaki Y."/>
            <person name="Li W.L."/>
            <person name="Li J."/>
            <person name="Gao Z.M."/>
            <person name="Takai K."/>
            <person name="Zhang A.Q."/>
            <person name="Stepanauskas R."/>
        </authorList>
    </citation>
    <scope>NUCLEOTIDE SEQUENCE [LARGE SCALE GENOMIC DNA]</scope>
    <source>
        <strain evidence="6 7">L15b</strain>
    </source>
</reference>
<dbReference type="PANTHER" id="PTHR11702">
    <property type="entry name" value="DEVELOPMENTALLY REGULATED GTP-BINDING PROTEIN-RELATED"/>
    <property type="match status" value="1"/>
</dbReference>
<dbReference type="InterPro" id="IPR006073">
    <property type="entry name" value="GTP-bd"/>
</dbReference>
<dbReference type="InterPro" id="IPR045086">
    <property type="entry name" value="OBG_GTPase"/>
</dbReference>
<dbReference type="Pfam" id="PF01926">
    <property type="entry name" value="MMR_HSR1"/>
    <property type="match status" value="1"/>
</dbReference>
<dbReference type="PROSITE" id="PS51883">
    <property type="entry name" value="OBG"/>
    <property type="match status" value="1"/>
</dbReference>
<dbReference type="GO" id="GO:0003924">
    <property type="term" value="F:GTPase activity"/>
    <property type="evidence" value="ECO:0007669"/>
    <property type="project" value="InterPro"/>
</dbReference>
<sequence>MKFIDHTTLSVKAGSGGKGCIAFLREKYRPKGGPSGGDGGRGGSIIFQVNTQLSTLQDITLNHLYHAENGANGGGKNMHGKNGKDIIIKIPPGTIIKNSETEQILKDLIGENESYVVAKGGNGGFGNARFKTQRNTAPKIANDGQPGEELKIELELKVLADVGLVGFPNAGKSTFISKVSNAKPKIADYPFTTLVPNLGIVKFGDYNSFVMADIPGLIQGASDGKGLGSQFLRHIERTKVLVYLVECIDEEIYENFVTLKNELKRHNPELIKRPSLLLLTKIDLIPTELLELEKITKEIPIVQISSVSGQNLNEAIQTIAELIQSQTHDHEIPAD</sequence>
<feature type="domain" description="Obg" evidence="5">
    <location>
        <begin position="1"/>
        <end position="159"/>
    </location>
</feature>
<dbReference type="SUPFAM" id="SSF52540">
    <property type="entry name" value="P-loop containing nucleoside triphosphate hydrolases"/>
    <property type="match status" value="1"/>
</dbReference>
<organism evidence="6 7">
    <name type="scientific">Marine Group I thaumarchaeote</name>
    <dbReference type="NCBI Taxonomy" id="2511932"/>
    <lineage>
        <taxon>Archaea</taxon>
        <taxon>Nitrososphaerota</taxon>
        <taxon>Marine Group I</taxon>
    </lineage>
</organism>
<dbReference type="PRINTS" id="PR00326">
    <property type="entry name" value="GTP1OBG"/>
</dbReference>
<dbReference type="PROSITE" id="PS00905">
    <property type="entry name" value="GTP1_OBG"/>
    <property type="match status" value="1"/>
</dbReference>
<dbReference type="InterPro" id="IPR014100">
    <property type="entry name" value="GTP-bd_Obg/CgtA"/>
</dbReference>
<dbReference type="NCBIfam" id="TIGR02729">
    <property type="entry name" value="Obg_CgtA"/>
    <property type="match status" value="1"/>
</dbReference>
<gene>
    <name evidence="6" type="primary">obgE</name>
    <name evidence="6" type="ORF">HX837_02960</name>
</gene>
<dbReference type="PIRSF" id="PIRSF002401">
    <property type="entry name" value="GTP_bd_Obg/CgtA"/>
    <property type="match status" value="1"/>
</dbReference>
<evidence type="ECO:0000256" key="3">
    <source>
        <dbReference type="ARBA" id="ARBA00023134"/>
    </source>
</evidence>
<evidence type="ECO:0000256" key="1">
    <source>
        <dbReference type="ARBA" id="ARBA00007699"/>
    </source>
</evidence>
<dbReference type="EMBL" id="JACASV010000013">
    <property type="protein sequence ID" value="NWJ43156.1"/>
    <property type="molecule type" value="Genomic_DNA"/>
</dbReference>
<dbReference type="InterPro" id="IPR027417">
    <property type="entry name" value="P-loop_NTPase"/>
</dbReference>
<proteinExistence type="inferred from homology"/>
<dbReference type="InterPro" id="IPR031167">
    <property type="entry name" value="G_OBG"/>
</dbReference>
<name>A0A7K4MQJ3_9ARCH</name>
<dbReference type="GO" id="GO:0000287">
    <property type="term" value="F:magnesium ion binding"/>
    <property type="evidence" value="ECO:0007669"/>
    <property type="project" value="InterPro"/>
</dbReference>